<dbReference type="NCBIfam" id="TIGR00231">
    <property type="entry name" value="small_GTP"/>
    <property type="match status" value="1"/>
</dbReference>
<evidence type="ECO:0000313" key="23">
    <source>
        <dbReference type="Proteomes" id="UP000054251"/>
    </source>
</evidence>
<keyword evidence="11 21" id="KW-0931">ER-Golgi transport</keyword>
<gene>
    <name evidence="22" type="ORF">AC631_02731</name>
</gene>
<feature type="binding site" evidence="18">
    <location>
        <position position="44"/>
    </location>
    <ligand>
        <name>GTP</name>
        <dbReference type="ChEBI" id="CHEBI:37565"/>
    </ligand>
</feature>
<feature type="binding site" evidence="18">
    <location>
        <position position="139"/>
    </location>
    <ligand>
        <name>GTP</name>
        <dbReference type="ChEBI" id="CHEBI:37565"/>
    </ligand>
</feature>
<reference evidence="22 23" key="1">
    <citation type="submission" date="2015-11" db="EMBL/GenBank/DDBJ databases">
        <title>The genome of Debaryomyces fabryi.</title>
        <authorList>
            <person name="Tafer H."/>
            <person name="Lopandic K."/>
        </authorList>
    </citation>
    <scope>NUCLEOTIDE SEQUENCE [LARGE SCALE GENOMIC DNA]</scope>
    <source>
        <strain evidence="22 23">CBS 789</strain>
    </source>
</reference>
<name>A0A0V1PZ91_9ASCO</name>
<feature type="binding site" evidence="20">
    <location>
        <position position="60"/>
    </location>
    <ligand>
        <name>Mg(2+)</name>
        <dbReference type="ChEBI" id="CHEBI:18420"/>
    </ligand>
</feature>
<feature type="binding site" evidence="20">
    <location>
        <position position="43"/>
    </location>
    <ligand>
        <name>Mg(2+)</name>
        <dbReference type="ChEBI" id="CHEBI:18420"/>
    </ligand>
</feature>
<dbReference type="PROSITE" id="PS51422">
    <property type="entry name" value="SAR1"/>
    <property type="match status" value="1"/>
</dbReference>
<evidence type="ECO:0000256" key="5">
    <source>
        <dbReference type="ARBA" id="ARBA00019961"/>
    </source>
</evidence>
<keyword evidence="15" id="KW-0472">Membrane</keyword>
<dbReference type="Pfam" id="PF00025">
    <property type="entry name" value="Arf"/>
    <property type="match status" value="1"/>
</dbReference>
<dbReference type="GO" id="GO:0046872">
    <property type="term" value="F:metal ion binding"/>
    <property type="evidence" value="ECO:0007669"/>
    <property type="project" value="UniProtKB-KW"/>
</dbReference>
<evidence type="ECO:0000256" key="11">
    <source>
        <dbReference type="ARBA" id="ARBA00022892"/>
    </source>
</evidence>
<evidence type="ECO:0000256" key="3">
    <source>
        <dbReference type="ARBA" id="ARBA00004397"/>
    </source>
</evidence>
<keyword evidence="16" id="KW-0968">Cytoplasmic vesicle</keyword>
<dbReference type="GO" id="GO:0012507">
    <property type="term" value="C:ER to Golgi transport vesicle membrane"/>
    <property type="evidence" value="ECO:0007669"/>
    <property type="project" value="UniProtKB-SubCell"/>
</dbReference>
<evidence type="ECO:0000256" key="2">
    <source>
        <dbReference type="ARBA" id="ARBA00004299"/>
    </source>
</evidence>
<dbReference type="GO" id="GO:0005525">
    <property type="term" value="F:GTP binding"/>
    <property type="evidence" value="ECO:0007669"/>
    <property type="project" value="UniProtKB-KW"/>
</dbReference>
<dbReference type="GO" id="GO:0003924">
    <property type="term" value="F:GTPase activity"/>
    <property type="evidence" value="ECO:0007669"/>
    <property type="project" value="InterPro"/>
</dbReference>
<feature type="binding site" evidence="18">
    <location>
        <position position="141"/>
    </location>
    <ligand>
        <name>GTP</name>
        <dbReference type="ChEBI" id="CHEBI:37565"/>
    </ligand>
</feature>
<evidence type="ECO:0000256" key="6">
    <source>
        <dbReference type="ARBA" id="ARBA00021124"/>
    </source>
</evidence>
<feature type="binding site" evidence="19">
    <location>
        <begin position="36"/>
        <end position="43"/>
    </location>
    <ligand>
        <name>GTP</name>
        <dbReference type="ChEBI" id="CHEBI:37565"/>
    </ligand>
</feature>
<keyword evidence="14 19" id="KW-0342">GTP-binding</keyword>
<dbReference type="AlphaFoldDB" id="A0A0V1PZ91"/>
<dbReference type="FunFam" id="3.40.50.300:FF:000161">
    <property type="entry name" value="Small COPII coat GTPase"/>
    <property type="match status" value="1"/>
</dbReference>
<evidence type="ECO:0000256" key="13">
    <source>
        <dbReference type="ARBA" id="ARBA00023034"/>
    </source>
</evidence>
<evidence type="ECO:0000256" key="7">
    <source>
        <dbReference type="ARBA" id="ARBA00022448"/>
    </source>
</evidence>
<protein>
    <recommendedName>
        <fullName evidence="6">Small COPII coat GTPase SAR1</fullName>
    </recommendedName>
    <alternativeName>
        <fullName evidence="5">Small COPII coat GTPase sar1</fullName>
    </alternativeName>
</protein>
<keyword evidence="17" id="KW-0479">Metal-binding</keyword>
<evidence type="ECO:0000256" key="8">
    <source>
        <dbReference type="ARBA" id="ARBA00022741"/>
    </source>
</evidence>
<dbReference type="InterPro" id="IPR027417">
    <property type="entry name" value="P-loop_NTPase"/>
</dbReference>
<evidence type="ECO:0000256" key="12">
    <source>
        <dbReference type="ARBA" id="ARBA00022927"/>
    </source>
</evidence>
<dbReference type="GeneID" id="26839740"/>
<dbReference type="GO" id="GO:0000139">
    <property type="term" value="C:Golgi membrane"/>
    <property type="evidence" value="ECO:0007669"/>
    <property type="project" value="UniProtKB-SubCell"/>
</dbReference>
<dbReference type="EMBL" id="LMYN01000051">
    <property type="protein sequence ID" value="KSA01510.1"/>
    <property type="molecule type" value="Genomic_DNA"/>
</dbReference>
<evidence type="ECO:0000256" key="14">
    <source>
        <dbReference type="ARBA" id="ARBA00023134"/>
    </source>
</evidence>
<keyword evidence="9" id="KW-0378">Hydrolase</keyword>
<evidence type="ECO:0000256" key="21">
    <source>
        <dbReference type="RuleBase" id="RU003926"/>
    </source>
</evidence>
<feature type="binding site" evidence="19">
    <location>
        <position position="82"/>
    </location>
    <ligand>
        <name>GTP</name>
        <dbReference type="ChEBI" id="CHEBI:37565"/>
    </ligand>
</feature>
<feature type="binding site" evidence="19">
    <location>
        <begin position="138"/>
        <end position="141"/>
    </location>
    <ligand>
        <name>GTP</name>
        <dbReference type="ChEBI" id="CHEBI:37565"/>
    </ligand>
</feature>
<evidence type="ECO:0000256" key="9">
    <source>
        <dbReference type="ARBA" id="ARBA00022801"/>
    </source>
</evidence>
<evidence type="ECO:0000256" key="16">
    <source>
        <dbReference type="ARBA" id="ARBA00023329"/>
    </source>
</evidence>
<keyword evidence="17" id="KW-0460">Magnesium</keyword>
<dbReference type="PROSITE" id="PS51417">
    <property type="entry name" value="ARF"/>
    <property type="match status" value="1"/>
</dbReference>
<keyword evidence="23" id="KW-1185">Reference proteome</keyword>
<comment type="caution">
    <text evidence="22">The sequence shown here is derived from an EMBL/GenBank/DDBJ whole genome shotgun (WGS) entry which is preliminary data.</text>
</comment>
<dbReference type="GO" id="GO:0005789">
    <property type="term" value="C:endoplasmic reticulum membrane"/>
    <property type="evidence" value="ECO:0007669"/>
    <property type="project" value="UniProtKB-SubCell"/>
</dbReference>
<evidence type="ECO:0000313" key="22">
    <source>
        <dbReference type="EMBL" id="KSA01510.1"/>
    </source>
</evidence>
<dbReference type="SMART" id="SM00177">
    <property type="entry name" value="ARF"/>
    <property type="match status" value="1"/>
</dbReference>
<feature type="binding site" evidence="18">
    <location>
        <position position="138"/>
    </location>
    <ligand>
        <name>GTP</name>
        <dbReference type="ChEBI" id="CHEBI:37565"/>
    </ligand>
</feature>
<dbReference type="CDD" id="cd00879">
    <property type="entry name" value="Sar1"/>
    <property type="match status" value="1"/>
</dbReference>
<evidence type="ECO:0000256" key="20">
    <source>
        <dbReference type="PIRSR" id="PIRSR606689-2"/>
    </source>
</evidence>
<accession>A0A0V1PZ91</accession>
<keyword evidence="12 21" id="KW-0653">Protein transport</keyword>
<feature type="binding site" evidence="18">
    <location>
        <position position="42"/>
    </location>
    <ligand>
        <name>GTP</name>
        <dbReference type="ChEBI" id="CHEBI:37565"/>
    </ligand>
</feature>
<feature type="binding site" evidence="18">
    <location>
        <position position="39"/>
    </location>
    <ligand>
        <name>GTP</name>
        <dbReference type="ChEBI" id="CHEBI:37565"/>
    </ligand>
</feature>
<keyword evidence="10 21" id="KW-0256">Endoplasmic reticulum</keyword>
<keyword evidence="13 21" id="KW-0333">Golgi apparatus</keyword>
<evidence type="ECO:0000256" key="18">
    <source>
        <dbReference type="PIRSR" id="PIRSR606687-2"/>
    </source>
</evidence>
<proteinExistence type="inferred from homology"/>
<dbReference type="OrthoDB" id="2011769at2759"/>
<dbReference type="InterPro" id="IPR006687">
    <property type="entry name" value="Small_GTPase_SAR1"/>
</dbReference>
<dbReference type="SUPFAM" id="SSF52540">
    <property type="entry name" value="P-loop containing nucleoside triphosphate hydrolases"/>
    <property type="match status" value="1"/>
</dbReference>
<dbReference type="PRINTS" id="PR00328">
    <property type="entry name" value="SAR1GTPBP"/>
</dbReference>
<feature type="binding site" evidence="18">
    <location>
        <position position="182"/>
    </location>
    <ligand>
        <name>GTP</name>
        <dbReference type="ChEBI" id="CHEBI:37565"/>
    </ligand>
</feature>
<feature type="binding site" evidence="17">
    <location>
        <position position="38"/>
    </location>
    <ligand>
        <name>Mg(2+)</name>
        <dbReference type="ChEBI" id="CHEBI:18420"/>
    </ligand>
</feature>
<dbReference type="SMART" id="SM00178">
    <property type="entry name" value="SAR"/>
    <property type="match status" value="1"/>
</dbReference>
<evidence type="ECO:0000256" key="19">
    <source>
        <dbReference type="PIRSR" id="PIRSR606689-1"/>
    </source>
</evidence>
<feature type="binding site" evidence="18">
    <location>
        <position position="41"/>
    </location>
    <ligand>
        <name>GTP</name>
        <dbReference type="ChEBI" id="CHEBI:37565"/>
    </ligand>
</feature>
<dbReference type="Gene3D" id="3.40.50.300">
    <property type="entry name" value="P-loop containing nucleotide triphosphate hydrolases"/>
    <property type="match status" value="1"/>
</dbReference>
<evidence type="ECO:0000256" key="1">
    <source>
        <dbReference type="ARBA" id="ARBA00004255"/>
    </source>
</evidence>
<feature type="binding site" evidence="18">
    <location>
        <position position="183"/>
    </location>
    <ligand>
        <name>GTP</name>
        <dbReference type="ChEBI" id="CHEBI:37565"/>
    </ligand>
</feature>
<dbReference type="GO" id="GO:0016192">
    <property type="term" value="P:vesicle-mediated transport"/>
    <property type="evidence" value="ECO:0007669"/>
    <property type="project" value="UniProtKB-KW"/>
</dbReference>
<comment type="similarity">
    <text evidence="4 21">Belongs to the small GTPase superfamily. SAR1 family.</text>
</comment>
<dbReference type="Proteomes" id="UP000054251">
    <property type="component" value="Unassembled WGS sequence"/>
</dbReference>
<dbReference type="PANTHER" id="PTHR45684">
    <property type="entry name" value="RE74312P"/>
    <property type="match status" value="1"/>
</dbReference>
<dbReference type="InterPro" id="IPR006689">
    <property type="entry name" value="Small_GTPase_ARF/SAR"/>
</dbReference>
<sequence length="199" mass="22364">MLYEFFEIDYTNTRIVQDVLASLGLWNKHAKLLFLGLDNAGKTTLLHMLKNDRLATLQPTLHPTSEELAIGSVRFTTFDLGGHQQARRLWKDYFPEVNGIVFLVDAADPERFAESKAELESLFKIEELANVPFLILGNKIDASSAVGEMELKSALGLYNTTGKDTGKLPDGQRPIEVFMVSVVMRMGYGDGFKWLSQYI</sequence>
<evidence type="ECO:0000256" key="17">
    <source>
        <dbReference type="PIRSR" id="PIRSR606687-1"/>
    </source>
</evidence>
<dbReference type="GO" id="GO:0006886">
    <property type="term" value="P:intracellular protein transport"/>
    <property type="evidence" value="ECO:0007669"/>
    <property type="project" value="InterPro"/>
</dbReference>
<evidence type="ECO:0000256" key="4">
    <source>
        <dbReference type="ARBA" id="ARBA00007507"/>
    </source>
</evidence>
<dbReference type="InterPro" id="IPR005225">
    <property type="entry name" value="Small_GTP-bd"/>
</dbReference>
<feature type="binding site" evidence="18">
    <location>
        <position position="43"/>
    </location>
    <ligand>
        <name>GTP</name>
        <dbReference type="ChEBI" id="CHEBI:37565"/>
    </ligand>
</feature>
<evidence type="ECO:0000256" key="10">
    <source>
        <dbReference type="ARBA" id="ARBA00022824"/>
    </source>
</evidence>
<keyword evidence="7 21" id="KW-0813">Transport</keyword>
<evidence type="ECO:0000256" key="15">
    <source>
        <dbReference type="ARBA" id="ARBA00023136"/>
    </source>
</evidence>
<keyword evidence="8 18" id="KW-0547">Nucleotide-binding</keyword>
<organism evidence="22 23">
    <name type="scientific">Debaryomyces fabryi</name>
    <dbReference type="NCBI Taxonomy" id="58627"/>
    <lineage>
        <taxon>Eukaryota</taxon>
        <taxon>Fungi</taxon>
        <taxon>Dikarya</taxon>
        <taxon>Ascomycota</taxon>
        <taxon>Saccharomycotina</taxon>
        <taxon>Pichiomycetes</taxon>
        <taxon>Debaryomycetaceae</taxon>
        <taxon>Debaryomyces</taxon>
    </lineage>
</organism>
<dbReference type="RefSeq" id="XP_015467612.1">
    <property type="nucleotide sequence ID" value="XM_015611561.1"/>
</dbReference>
<comment type="subcellular location">
    <subcellularLocation>
        <location evidence="2">Cytoplasmic vesicle</location>
        <location evidence="2">COPII-coated vesicle membrane</location>
        <topology evidence="2">Peripheral membrane protein</topology>
        <orientation evidence="2">Cytoplasmic side</orientation>
    </subcellularLocation>
    <subcellularLocation>
        <location evidence="3">Endoplasmic reticulum membrane</location>
        <topology evidence="3">Peripheral membrane protein</topology>
        <orientation evidence="3">Cytoplasmic side</orientation>
    </subcellularLocation>
    <subcellularLocation>
        <location evidence="1">Golgi apparatus membrane</location>
        <topology evidence="1">Peripheral membrane protein</topology>
        <orientation evidence="1">Cytoplasmic side</orientation>
    </subcellularLocation>
</comment>